<evidence type="ECO:0000313" key="2">
    <source>
        <dbReference type="EMBL" id="KAJ7686962.1"/>
    </source>
</evidence>
<sequence length="114" mass="12731">MEILSDSEKNQLYSTHWDPVQWISCGKEYTNISPFVATARRILLESPAHVAHKLPSKTMSISHLLQCDTPPRSNGVDTMDVDFEQFSASEPTMNIEDILPLGGEGRGTARQTRT</sequence>
<proteinExistence type="predicted"/>
<dbReference type="Proteomes" id="UP001221757">
    <property type="component" value="Unassembled WGS sequence"/>
</dbReference>
<dbReference type="EMBL" id="JARKIE010000092">
    <property type="protein sequence ID" value="KAJ7686962.1"/>
    <property type="molecule type" value="Genomic_DNA"/>
</dbReference>
<accession>A0AAD7DAU8</accession>
<organism evidence="2 3">
    <name type="scientific">Mycena rosella</name>
    <name type="common">Pink bonnet</name>
    <name type="synonym">Agaricus rosellus</name>
    <dbReference type="NCBI Taxonomy" id="1033263"/>
    <lineage>
        <taxon>Eukaryota</taxon>
        <taxon>Fungi</taxon>
        <taxon>Dikarya</taxon>
        <taxon>Basidiomycota</taxon>
        <taxon>Agaricomycotina</taxon>
        <taxon>Agaricomycetes</taxon>
        <taxon>Agaricomycetidae</taxon>
        <taxon>Agaricales</taxon>
        <taxon>Marasmiineae</taxon>
        <taxon>Mycenaceae</taxon>
        <taxon>Mycena</taxon>
    </lineage>
</organism>
<gene>
    <name evidence="2" type="ORF">B0H17DRAFT_1136627</name>
</gene>
<evidence type="ECO:0000313" key="3">
    <source>
        <dbReference type="Proteomes" id="UP001221757"/>
    </source>
</evidence>
<name>A0AAD7DAU8_MYCRO</name>
<evidence type="ECO:0000256" key="1">
    <source>
        <dbReference type="SAM" id="MobiDB-lite"/>
    </source>
</evidence>
<feature type="region of interest" description="Disordered" evidence="1">
    <location>
        <begin position="94"/>
        <end position="114"/>
    </location>
</feature>
<comment type="caution">
    <text evidence="2">The sequence shown here is derived from an EMBL/GenBank/DDBJ whole genome shotgun (WGS) entry which is preliminary data.</text>
</comment>
<keyword evidence="3" id="KW-1185">Reference proteome</keyword>
<dbReference type="AlphaFoldDB" id="A0AAD7DAU8"/>
<protein>
    <submittedName>
        <fullName evidence="2">Uncharacterized protein</fullName>
    </submittedName>
</protein>
<reference evidence="2" key="1">
    <citation type="submission" date="2023-03" db="EMBL/GenBank/DDBJ databases">
        <title>Massive genome expansion in bonnet fungi (Mycena s.s.) driven by repeated elements and novel gene families across ecological guilds.</title>
        <authorList>
            <consortium name="Lawrence Berkeley National Laboratory"/>
            <person name="Harder C.B."/>
            <person name="Miyauchi S."/>
            <person name="Viragh M."/>
            <person name="Kuo A."/>
            <person name="Thoen E."/>
            <person name="Andreopoulos B."/>
            <person name="Lu D."/>
            <person name="Skrede I."/>
            <person name="Drula E."/>
            <person name="Henrissat B."/>
            <person name="Morin E."/>
            <person name="Kohler A."/>
            <person name="Barry K."/>
            <person name="LaButti K."/>
            <person name="Morin E."/>
            <person name="Salamov A."/>
            <person name="Lipzen A."/>
            <person name="Mereny Z."/>
            <person name="Hegedus B."/>
            <person name="Baldrian P."/>
            <person name="Stursova M."/>
            <person name="Weitz H."/>
            <person name="Taylor A."/>
            <person name="Grigoriev I.V."/>
            <person name="Nagy L.G."/>
            <person name="Martin F."/>
            <person name="Kauserud H."/>
        </authorList>
    </citation>
    <scope>NUCLEOTIDE SEQUENCE</scope>
    <source>
        <strain evidence="2">CBHHK067</strain>
    </source>
</reference>